<comment type="caution">
    <text evidence="1">The sequence shown here is derived from an EMBL/GenBank/DDBJ whole genome shotgun (WGS) entry which is preliminary data.</text>
</comment>
<name>A0ABR6W4E1_9BACT</name>
<keyword evidence="2" id="KW-1185">Reference proteome</keyword>
<dbReference type="RefSeq" id="WP_222439549.1">
    <property type="nucleotide sequence ID" value="NZ_VFIA01000010.1"/>
</dbReference>
<dbReference type="EMBL" id="VFIA01000010">
    <property type="protein sequence ID" value="MBC3791468.1"/>
    <property type="molecule type" value="Genomic_DNA"/>
</dbReference>
<evidence type="ECO:0000313" key="2">
    <source>
        <dbReference type="Proteomes" id="UP000700732"/>
    </source>
</evidence>
<reference evidence="1 2" key="1">
    <citation type="submission" date="2019-06" db="EMBL/GenBank/DDBJ databases">
        <title>Spirosoma utsteinense sp. nov. isolated from Antarctic ice-free soils.</title>
        <authorList>
            <person name="Tahon G."/>
        </authorList>
    </citation>
    <scope>NUCLEOTIDE SEQUENCE [LARGE SCALE GENOMIC DNA]</scope>
    <source>
        <strain evidence="1 2">LMG 31447</strain>
    </source>
</reference>
<sequence>LSARFIRFGSAKVVVLILIVKRKFKIFFESFATHSVLFILVGSAVADQEALFRSIWECKGRQKTGFVKGSG</sequence>
<evidence type="ECO:0000313" key="1">
    <source>
        <dbReference type="EMBL" id="MBC3791468.1"/>
    </source>
</evidence>
<accession>A0ABR6W4E1</accession>
<protein>
    <submittedName>
        <fullName evidence="1">Uncharacterized protein</fullName>
    </submittedName>
</protein>
<feature type="non-terminal residue" evidence="1">
    <location>
        <position position="1"/>
    </location>
</feature>
<proteinExistence type="predicted"/>
<gene>
    <name evidence="1" type="ORF">FH603_1970</name>
</gene>
<organism evidence="1 2">
    <name type="scientific">Spirosoma utsteinense</name>
    <dbReference type="NCBI Taxonomy" id="2585773"/>
    <lineage>
        <taxon>Bacteria</taxon>
        <taxon>Pseudomonadati</taxon>
        <taxon>Bacteroidota</taxon>
        <taxon>Cytophagia</taxon>
        <taxon>Cytophagales</taxon>
        <taxon>Cytophagaceae</taxon>
        <taxon>Spirosoma</taxon>
    </lineage>
</organism>
<dbReference type="Proteomes" id="UP000700732">
    <property type="component" value="Unassembled WGS sequence"/>
</dbReference>